<dbReference type="PANTHER" id="PTHR33202:SF1">
    <property type="entry name" value="FERRIC UPTAKE REGULATION PROTEIN"/>
    <property type="match status" value="1"/>
</dbReference>
<name>A0A5R9EIZ2_9LACT</name>
<keyword evidence="5 9" id="KW-0862">Zinc</keyword>
<dbReference type="AlphaFoldDB" id="A0A5R9EIZ2"/>
<comment type="cofactor">
    <cofactor evidence="10">
        <name>Mn(2+)</name>
        <dbReference type="ChEBI" id="CHEBI:29035"/>
    </cofactor>
    <cofactor evidence="10">
        <name>Fe(2+)</name>
        <dbReference type="ChEBI" id="CHEBI:29033"/>
    </cofactor>
    <text evidence="10">Binds 1 Mn(2+) or Fe(2+) ion per subunit.</text>
</comment>
<keyword evidence="9" id="KW-0479">Metal-binding</keyword>
<proteinExistence type="inferred from homology"/>
<dbReference type="SUPFAM" id="SSF46785">
    <property type="entry name" value="Winged helix' DNA-binding domain"/>
    <property type="match status" value="1"/>
</dbReference>
<dbReference type="InterPro" id="IPR002481">
    <property type="entry name" value="FUR"/>
</dbReference>
<comment type="similarity">
    <text evidence="2">Belongs to the Fur family.</text>
</comment>
<dbReference type="PANTHER" id="PTHR33202">
    <property type="entry name" value="ZINC UPTAKE REGULATION PROTEIN"/>
    <property type="match status" value="1"/>
</dbReference>
<evidence type="ECO:0000256" key="5">
    <source>
        <dbReference type="ARBA" id="ARBA00022833"/>
    </source>
</evidence>
<feature type="binding site" evidence="10">
    <location>
        <position position="138"/>
    </location>
    <ligand>
        <name>Fe cation</name>
        <dbReference type="ChEBI" id="CHEBI:24875"/>
    </ligand>
</feature>
<evidence type="ECO:0000256" key="8">
    <source>
        <dbReference type="ARBA" id="ARBA00023163"/>
    </source>
</evidence>
<dbReference type="RefSeq" id="WP_138403938.1">
    <property type="nucleotide sequence ID" value="NZ_VBSP01000006.1"/>
</dbReference>
<dbReference type="GO" id="GO:0000976">
    <property type="term" value="F:transcription cis-regulatory region binding"/>
    <property type="evidence" value="ECO:0007669"/>
    <property type="project" value="TreeGrafter"/>
</dbReference>
<keyword evidence="10" id="KW-0408">Iron</keyword>
<organism evidence="11 12">
    <name type="scientific">Ruoffia tabacinasalis</name>
    <dbReference type="NCBI Taxonomy" id="87458"/>
    <lineage>
        <taxon>Bacteria</taxon>
        <taxon>Bacillati</taxon>
        <taxon>Bacillota</taxon>
        <taxon>Bacilli</taxon>
        <taxon>Lactobacillales</taxon>
        <taxon>Aerococcaceae</taxon>
        <taxon>Ruoffia</taxon>
    </lineage>
</organism>
<dbReference type="GO" id="GO:0005737">
    <property type="term" value="C:cytoplasm"/>
    <property type="evidence" value="ECO:0007669"/>
    <property type="project" value="UniProtKB-SubCell"/>
</dbReference>
<feature type="binding site" evidence="10">
    <location>
        <position position="101"/>
    </location>
    <ligand>
        <name>Fe cation</name>
        <dbReference type="ChEBI" id="CHEBI:24875"/>
    </ligand>
</feature>
<dbReference type="Proteomes" id="UP000306420">
    <property type="component" value="Unassembled WGS sequence"/>
</dbReference>
<dbReference type="InterPro" id="IPR036390">
    <property type="entry name" value="WH_DNA-bd_sf"/>
</dbReference>
<feature type="binding site" evidence="9">
    <location>
        <position position="146"/>
    </location>
    <ligand>
        <name>Zn(2+)</name>
        <dbReference type="ChEBI" id="CHEBI:29105"/>
    </ligand>
</feature>
<feature type="binding site" evidence="9">
    <location>
        <position position="110"/>
    </location>
    <ligand>
        <name>Zn(2+)</name>
        <dbReference type="ChEBI" id="CHEBI:29105"/>
    </ligand>
</feature>
<evidence type="ECO:0000256" key="9">
    <source>
        <dbReference type="PIRSR" id="PIRSR602481-1"/>
    </source>
</evidence>
<feature type="binding site" evidence="9">
    <location>
        <position position="149"/>
    </location>
    <ligand>
        <name>Zn(2+)</name>
        <dbReference type="ChEBI" id="CHEBI:29105"/>
    </ligand>
</feature>
<evidence type="ECO:0000256" key="10">
    <source>
        <dbReference type="PIRSR" id="PIRSR602481-2"/>
    </source>
</evidence>
<dbReference type="Gene3D" id="3.30.1490.190">
    <property type="match status" value="1"/>
</dbReference>
<evidence type="ECO:0000256" key="2">
    <source>
        <dbReference type="ARBA" id="ARBA00007957"/>
    </source>
</evidence>
<accession>A0A5R9EIZ2</accession>
<dbReference type="GO" id="GO:0045892">
    <property type="term" value="P:negative regulation of DNA-templated transcription"/>
    <property type="evidence" value="ECO:0007669"/>
    <property type="project" value="TreeGrafter"/>
</dbReference>
<comment type="subcellular location">
    <subcellularLocation>
        <location evidence="1">Cytoplasm</location>
    </subcellularLocation>
</comment>
<dbReference type="OrthoDB" id="8659436at2"/>
<keyword evidence="7" id="KW-0238">DNA-binding</keyword>
<dbReference type="InterPro" id="IPR036388">
    <property type="entry name" value="WH-like_DNA-bd_sf"/>
</dbReference>
<keyword evidence="6" id="KW-0805">Transcription regulation</keyword>
<dbReference type="GO" id="GO:0008270">
    <property type="term" value="F:zinc ion binding"/>
    <property type="evidence" value="ECO:0007669"/>
    <property type="project" value="TreeGrafter"/>
</dbReference>
<keyword evidence="4" id="KW-0678">Repressor</keyword>
<feature type="binding site" evidence="9">
    <location>
        <position position="107"/>
    </location>
    <ligand>
        <name>Zn(2+)</name>
        <dbReference type="ChEBI" id="CHEBI:29105"/>
    </ligand>
</feature>
<comment type="caution">
    <text evidence="11">The sequence shown here is derived from an EMBL/GenBank/DDBJ whole genome shotgun (WGS) entry which is preliminary data.</text>
</comment>
<dbReference type="CDD" id="cd07153">
    <property type="entry name" value="Fur_like"/>
    <property type="match status" value="1"/>
</dbReference>
<evidence type="ECO:0000256" key="7">
    <source>
        <dbReference type="ARBA" id="ARBA00023125"/>
    </source>
</evidence>
<evidence type="ECO:0000256" key="6">
    <source>
        <dbReference type="ARBA" id="ARBA00023015"/>
    </source>
</evidence>
<dbReference type="GO" id="GO:0003700">
    <property type="term" value="F:DNA-binding transcription factor activity"/>
    <property type="evidence" value="ECO:0007669"/>
    <property type="project" value="InterPro"/>
</dbReference>
<dbReference type="InterPro" id="IPR043135">
    <property type="entry name" value="Fur_C"/>
</dbReference>
<keyword evidence="3" id="KW-0963">Cytoplasm</keyword>
<dbReference type="GO" id="GO:1900376">
    <property type="term" value="P:regulation of secondary metabolite biosynthetic process"/>
    <property type="evidence" value="ECO:0007669"/>
    <property type="project" value="TreeGrafter"/>
</dbReference>
<evidence type="ECO:0000256" key="3">
    <source>
        <dbReference type="ARBA" id="ARBA00022490"/>
    </source>
</evidence>
<evidence type="ECO:0000313" key="11">
    <source>
        <dbReference type="EMBL" id="TLQ48894.1"/>
    </source>
</evidence>
<evidence type="ECO:0000313" key="12">
    <source>
        <dbReference type="Proteomes" id="UP000306420"/>
    </source>
</evidence>
<protein>
    <submittedName>
        <fullName evidence="11">Transcriptional repressor</fullName>
    </submittedName>
</protein>
<evidence type="ECO:0000256" key="4">
    <source>
        <dbReference type="ARBA" id="ARBA00022491"/>
    </source>
</evidence>
<reference evidence="11 12" key="1">
    <citation type="submission" date="2019-05" db="EMBL/GenBank/DDBJ databases">
        <title>The metagenome of a microbial culture collection derived from dairy environment covers the genomic content of the human microbiome.</title>
        <authorList>
            <person name="Roder T."/>
            <person name="Wuthrich D."/>
            <person name="Sattari Z."/>
            <person name="Von Ah U."/>
            <person name="Bar C."/>
            <person name="Ronchi F."/>
            <person name="Macpherson A.J."/>
            <person name="Ganal-Vonarburg S.C."/>
            <person name="Bruggmann R."/>
            <person name="Vergeres G."/>
        </authorList>
    </citation>
    <scope>NUCLEOTIDE SEQUENCE [LARGE SCALE GENOMIC DNA]</scope>
    <source>
        <strain evidence="11 12">FAM 24227</strain>
    </source>
</reference>
<gene>
    <name evidence="11" type="ORF">FEZ33_03105</name>
</gene>
<dbReference type="EMBL" id="VBSP01000006">
    <property type="protein sequence ID" value="TLQ48894.1"/>
    <property type="molecule type" value="Genomic_DNA"/>
</dbReference>
<evidence type="ECO:0000256" key="1">
    <source>
        <dbReference type="ARBA" id="ARBA00004496"/>
    </source>
</evidence>
<dbReference type="Pfam" id="PF01475">
    <property type="entry name" value="FUR"/>
    <property type="match status" value="1"/>
</dbReference>
<dbReference type="Gene3D" id="1.10.10.10">
    <property type="entry name" value="Winged helix-like DNA-binding domain superfamily/Winged helix DNA-binding domain"/>
    <property type="match status" value="1"/>
</dbReference>
<comment type="cofactor">
    <cofactor evidence="9">
        <name>Zn(2+)</name>
        <dbReference type="ChEBI" id="CHEBI:29105"/>
    </cofactor>
    <text evidence="9">Binds 1 zinc ion per subunit.</text>
</comment>
<keyword evidence="8" id="KW-0804">Transcription</keyword>
<sequence>MTYEVITKKEENKINEAILKLKEFGFKNTKKRQEILTLFACNDRYLSAQTVHEKLTENYPTMSYNTTYRNVYDFVEAGILEATEYNQEQHFRMNCLDHNHHHHHFICTNCGMAIPLETCPMDLTKMTDALNDVQIDTHRFEIFGLCSKCKV</sequence>